<dbReference type="GO" id="GO:0046872">
    <property type="term" value="F:metal ion binding"/>
    <property type="evidence" value="ECO:0007669"/>
    <property type="project" value="UniProtKB-KW"/>
</dbReference>
<dbReference type="PANTHER" id="PTHR42944:SF1">
    <property type="entry name" value="ADENINE DNA GLYCOSYLASE"/>
    <property type="match status" value="1"/>
</dbReference>
<dbReference type="GO" id="GO:0035485">
    <property type="term" value="F:adenine/guanine mispair binding"/>
    <property type="evidence" value="ECO:0007669"/>
    <property type="project" value="TreeGrafter"/>
</dbReference>
<accession>A0A8S3J3H2</accession>
<gene>
    <name evidence="11" type="ORF">GIL414_LOCUS79407</name>
</gene>
<dbReference type="EMBL" id="CAJOBJ010352234">
    <property type="protein sequence ID" value="CAF5209850.1"/>
    <property type="molecule type" value="Genomic_DNA"/>
</dbReference>
<reference evidence="11" key="1">
    <citation type="submission" date="2021-02" db="EMBL/GenBank/DDBJ databases">
        <authorList>
            <person name="Nowell W R."/>
        </authorList>
    </citation>
    <scope>NUCLEOTIDE SEQUENCE</scope>
</reference>
<comment type="caution">
    <text evidence="11">The sequence shown here is derived from an EMBL/GenBank/DDBJ whole genome shotgun (WGS) entry which is preliminary data.</text>
</comment>
<sequence>MIKQKKSGLLSGLWSFIEINTSNDLDQMNEQTRKSFVIEEIQRMTVFDKTINVENIKLAGQCRHLFSHIDKQYIIYYAHCEQNDLLITTKQMQWFNEEQLQASAISTAMKKVFNTALPQIKLKTSNGKNGTLDKYFKKKNPH</sequence>
<dbReference type="GO" id="GO:0006284">
    <property type="term" value="P:base-excision repair"/>
    <property type="evidence" value="ECO:0007669"/>
    <property type="project" value="InterPro"/>
</dbReference>
<dbReference type="GO" id="GO:0000701">
    <property type="term" value="F:purine-specific mismatch base pair DNA N-glycosylase activity"/>
    <property type="evidence" value="ECO:0007669"/>
    <property type="project" value="TreeGrafter"/>
</dbReference>
<evidence type="ECO:0000256" key="9">
    <source>
        <dbReference type="ARBA" id="ARBA00023295"/>
    </source>
</evidence>
<evidence type="ECO:0000256" key="8">
    <source>
        <dbReference type="ARBA" id="ARBA00023204"/>
    </source>
</evidence>
<evidence type="ECO:0000256" key="6">
    <source>
        <dbReference type="ARBA" id="ARBA00023004"/>
    </source>
</evidence>
<evidence type="ECO:0000256" key="7">
    <source>
        <dbReference type="ARBA" id="ARBA00023014"/>
    </source>
</evidence>
<dbReference type="Gene3D" id="3.90.79.10">
    <property type="entry name" value="Nucleoside Triphosphate Pyrophosphohydrolase"/>
    <property type="match status" value="1"/>
</dbReference>
<keyword evidence="4" id="KW-0227">DNA damage</keyword>
<keyword evidence="7" id="KW-0411">Iron-sulfur</keyword>
<dbReference type="SUPFAM" id="SSF55811">
    <property type="entry name" value="Nudix"/>
    <property type="match status" value="1"/>
</dbReference>
<organism evidence="11 12">
    <name type="scientific">Rotaria magnacalcarata</name>
    <dbReference type="NCBI Taxonomy" id="392030"/>
    <lineage>
        <taxon>Eukaryota</taxon>
        <taxon>Metazoa</taxon>
        <taxon>Spiralia</taxon>
        <taxon>Gnathifera</taxon>
        <taxon>Rotifera</taxon>
        <taxon>Eurotatoria</taxon>
        <taxon>Bdelloidea</taxon>
        <taxon>Philodinida</taxon>
        <taxon>Philodinidae</taxon>
        <taxon>Rotaria</taxon>
    </lineage>
</organism>
<evidence type="ECO:0000256" key="1">
    <source>
        <dbReference type="ARBA" id="ARBA00001966"/>
    </source>
</evidence>
<evidence type="ECO:0000313" key="12">
    <source>
        <dbReference type="Proteomes" id="UP000681720"/>
    </source>
</evidence>
<name>A0A8S3J3H2_9BILA</name>
<protein>
    <recommendedName>
        <fullName evidence="10">Adenine DNA glycosylase C-terminal domain-containing protein</fullName>
    </recommendedName>
</protein>
<proteinExistence type="predicted"/>
<dbReference type="InterPro" id="IPR044298">
    <property type="entry name" value="MIG/MutY"/>
</dbReference>
<dbReference type="PANTHER" id="PTHR42944">
    <property type="entry name" value="ADENINE DNA GLYCOSYLASE"/>
    <property type="match status" value="1"/>
</dbReference>
<feature type="domain" description="Adenine DNA glycosylase C-terminal" evidence="10">
    <location>
        <begin position="3"/>
        <end position="114"/>
    </location>
</feature>
<dbReference type="GO" id="GO:0034039">
    <property type="term" value="F:8-oxo-7,8-dihydroguanine DNA N-glycosylase activity"/>
    <property type="evidence" value="ECO:0007669"/>
    <property type="project" value="TreeGrafter"/>
</dbReference>
<keyword evidence="6" id="KW-0408">Iron</keyword>
<dbReference type="InterPro" id="IPR015797">
    <property type="entry name" value="NUDIX_hydrolase-like_dom_sf"/>
</dbReference>
<keyword evidence="8" id="KW-0234">DNA repair</keyword>
<dbReference type="Proteomes" id="UP000681720">
    <property type="component" value="Unassembled WGS sequence"/>
</dbReference>
<evidence type="ECO:0000313" key="11">
    <source>
        <dbReference type="EMBL" id="CAF5209850.1"/>
    </source>
</evidence>
<dbReference type="GO" id="GO:0032357">
    <property type="term" value="F:oxidized purine DNA binding"/>
    <property type="evidence" value="ECO:0007669"/>
    <property type="project" value="TreeGrafter"/>
</dbReference>
<evidence type="ECO:0000256" key="4">
    <source>
        <dbReference type="ARBA" id="ARBA00022763"/>
    </source>
</evidence>
<keyword evidence="5" id="KW-0378">Hydrolase</keyword>
<evidence type="ECO:0000256" key="3">
    <source>
        <dbReference type="ARBA" id="ARBA00022723"/>
    </source>
</evidence>
<evidence type="ECO:0000259" key="10">
    <source>
        <dbReference type="Pfam" id="PF14815"/>
    </source>
</evidence>
<keyword evidence="3" id="KW-0479">Metal-binding</keyword>
<dbReference type="AlphaFoldDB" id="A0A8S3J3H2"/>
<dbReference type="GO" id="GO:0006298">
    <property type="term" value="P:mismatch repair"/>
    <property type="evidence" value="ECO:0007669"/>
    <property type="project" value="TreeGrafter"/>
</dbReference>
<keyword evidence="2" id="KW-0004">4Fe-4S</keyword>
<dbReference type="InterPro" id="IPR029119">
    <property type="entry name" value="MutY_C"/>
</dbReference>
<dbReference type="GO" id="GO:0005634">
    <property type="term" value="C:nucleus"/>
    <property type="evidence" value="ECO:0007669"/>
    <property type="project" value="TreeGrafter"/>
</dbReference>
<dbReference type="Pfam" id="PF14815">
    <property type="entry name" value="NUDIX_4"/>
    <property type="match status" value="1"/>
</dbReference>
<evidence type="ECO:0000256" key="2">
    <source>
        <dbReference type="ARBA" id="ARBA00022485"/>
    </source>
</evidence>
<comment type="cofactor">
    <cofactor evidence="1">
        <name>[4Fe-4S] cluster</name>
        <dbReference type="ChEBI" id="CHEBI:49883"/>
    </cofactor>
</comment>
<keyword evidence="9" id="KW-0326">Glycosidase</keyword>
<dbReference type="GO" id="GO:0051539">
    <property type="term" value="F:4 iron, 4 sulfur cluster binding"/>
    <property type="evidence" value="ECO:0007669"/>
    <property type="project" value="UniProtKB-KW"/>
</dbReference>
<evidence type="ECO:0000256" key="5">
    <source>
        <dbReference type="ARBA" id="ARBA00022801"/>
    </source>
</evidence>